<evidence type="ECO:0000256" key="1">
    <source>
        <dbReference type="ARBA" id="ARBA00022723"/>
    </source>
</evidence>
<dbReference type="InterPro" id="IPR040442">
    <property type="entry name" value="Pyrv_kinase-like_dom_sf"/>
</dbReference>
<dbReference type="Gene3D" id="3.20.20.60">
    <property type="entry name" value="Phosphoenolpyruvate-binding domains"/>
    <property type="match status" value="1"/>
</dbReference>
<evidence type="ECO:0000259" key="2">
    <source>
        <dbReference type="Pfam" id="PF03328"/>
    </source>
</evidence>
<reference evidence="3 4" key="1">
    <citation type="submission" date="2019-07" db="EMBL/GenBank/DDBJ databases">
        <authorList>
            <person name="Kim J.K."/>
            <person name="Cheong H.-M."/>
            <person name="Choi Y."/>
            <person name="Hwang K.J."/>
            <person name="Lee S."/>
            <person name="Choi C."/>
        </authorList>
    </citation>
    <scope>NUCLEOTIDE SEQUENCE [LARGE SCALE GENOMIC DNA]</scope>
    <source>
        <strain evidence="3 4">KS 22</strain>
    </source>
</reference>
<sequence length="272" mass="30838">MLLSLITNDPDIANYAEAAGIDRIMIDLEVKGKNIRQSGKNLFLSDHTIGDLPAIKAFFKEKSLFVRINPIHQQSKEEIDAVIRMGADIVMLPFFRSMDEVETFLELTNGAVRNSLLVETKEATELLPQIVDLKDVHEVHIGFNDLSISFGYRTIFEPIRNGSLEEYAQIVNHKKIPWGFGGLAKLSDSALPIDPQLILFEQLRLNASVGWLGRSFRDSLDRDRIGSSLREEVSLIRTFFRDHAPAPKELFDLKHAELIEQIDRMISEAHSK</sequence>
<name>A0A7G5BV15_9BACL</name>
<evidence type="ECO:0000313" key="3">
    <source>
        <dbReference type="EMBL" id="QMV40799.1"/>
    </source>
</evidence>
<proteinExistence type="predicted"/>
<dbReference type="RefSeq" id="WP_182302156.1">
    <property type="nucleotide sequence ID" value="NZ_CP041969.1"/>
</dbReference>
<feature type="domain" description="HpcH/HpaI aldolase/citrate lyase" evidence="2">
    <location>
        <begin position="6"/>
        <end position="153"/>
    </location>
</feature>
<dbReference type="GO" id="GO:0046872">
    <property type="term" value="F:metal ion binding"/>
    <property type="evidence" value="ECO:0007669"/>
    <property type="project" value="UniProtKB-KW"/>
</dbReference>
<dbReference type="KEGG" id="cchl:FPL14_05950"/>
<dbReference type="Pfam" id="PF03328">
    <property type="entry name" value="HpcH_HpaI"/>
    <property type="match status" value="1"/>
</dbReference>
<dbReference type="Proteomes" id="UP000515679">
    <property type="component" value="Chromosome"/>
</dbReference>
<accession>A0A7G5BV15</accession>
<dbReference type="EMBL" id="CP041969">
    <property type="protein sequence ID" value="QMV40799.1"/>
    <property type="molecule type" value="Genomic_DNA"/>
</dbReference>
<keyword evidence="1" id="KW-0479">Metal-binding</keyword>
<organism evidence="3 4">
    <name type="scientific">Cohnella cholangitidis</name>
    <dbReference type="NCBI Taxonomy" id="2598458"/>
    <lineage>
        <taxon>Bacteria</taxon>
        <taxon>Bacillati</taxon>
        <taxon>Bacillota</taxon>
        <taxon>Bacilli</taxon>
        <taxon>Bacillales</taxon>
        <taxon>Paenibacillaceae</taxon>
        <taxon>Cohnella</taxon>
    </lineage>
</organism>
<dbReference type="InterPro" id="IPR015813">
    <property type="entry name" value="Pyrv/PenolPyrv_kinase-like_dom"/>
</dbReference>
<dbReference type="InterPro" id="IPR005000">
    <property type="entry name" value="Aldolase/citrate-lyase_domain"/>
</dbReference>
<protein>
    <submittedName>
        <fullName evidence="3">Aldolase</fullName>
    </submittedName>
</protein>
<dbReference type="GO" id="GO:0003824">
    <property type="term" value="F:catalytic activity"/>
    <property type="evidence" value="ECO:0007669"/>
    <property type="project" value="InterPro"/>
</dbReference>
<keyword evidence="4" id="KW-1185">Reference proteome</keyword>
<gene>
    <name evidence="3" type="ORF">FPL14_05950</name>
</gene>
<dbReference type="AlphaFoldDB" id="A0A7G5BV15"/>
<dbReference type="SUPFAM" id="SSF51621">
    <property type="entry name" value="Phosphoenolpyruvate/pyruvate domain"/>
    <property type="match status" value="1"/>
</dbReference>
<evidence type="ECO:0000313" key="4">
    <source>
        <dbReference type="Proteomes" id="UP000515679"/>
    </source>
</evidence>